<comment type="subcellular location">
    <subcellularLocation>
        <location evidence="1">Membrane</location>
    </subcellularLocation>
</comment>
<protein>
    <submittedName>
        <fullName evidence="5">Serine hydrolase domain-containing protein</fullName>
        <ecNumber evidence="5">3.1.1.103</ecNumber>
    </submittedName>
</protein>
<evidence type="ECO:0000256" key="2">
    <source>
        <dbReference type="ARBA" id="ARBA00023136"/>
    </source>
</evidence>
<dbReference type="Pfam" id="PF00144">
    <property type="entry name" value="Beta-lactamase"/>
    <property type="match status" value="1"/>
</dbReference>
<dbReference type="PANTHER" id="PTHR46825">
    <property type="entry name" value="D-ALANYL-D-ALANINE-CARBOXYPEPTIDASE/ENDOPEPTIDASE AMPH"/>
    <property type="match status" value="1"/>
</dbReference>
<accession>A0ABU3P4P8</accession>
<dbReference type="GO" id="GO:0016787">
    <property type="term" value="F:hydrolase activity"/>
    <property type="evidence" value="ECO:0007669"/>
    <property type="project" value="UniProtKB-KW"/>
</dbReference>
<evidence type="ECO:0000313" key="6">
    <source>
        <dbReference type="Proteomes" id="UP001254848"/>
    </source>
</evidence>
<reference evidence="5 6" key="1">
    <citation type="submission" date="2023-07" db="EMBL/GenBank/DDBJ databases">
        <title>The novel representative of Negativicutes class, Anaeroselena agilis gen. nov. sp. nov.</title>
        <authorList>
            <person name="Prokofeva M.I."/>
            <person name="Elcheninov A.G."/>
            <person name="Klyukina A."/>
            <person name="Kublanov I.V."/>
            <person name="Frolov E.N."/>
            <person name="Podosokorskaya O.A."/>
        </authorList>
    </citation>
    <scope>NUCLEOTIDE SEQUENCE [LARGE SCALE GENOMIC DNA]</scope>
    <source>
        <strain evidence="5 6">4137-cl</strain>
    </source>
</reference>
<feature type="chain" id="PRO_5047494599" evidence="3">
    <location>
        <begin position="26"/>
        <end position="669"/>
    </location>
</feature>
<keyword evidence="2" id="KW-0472">Membrane</keyword>
<dbReference type="InterPro" id="IPR001466">
    <property type="entry name" value="Beta-lactam-related"/>
</dbReference>
<keyword evidence="6" id="KW-1185">Reference proteome</keyword>
<keyword evidence="3" id="KW-0732">Signal</keyword>
<organism evidence="5 6">
    <name type="scientific">Anaeroselena agilis</name>
    <dbReference type="NCBI Taxonomy" id="3063788"/>
    <lineage>
        <taxon>Bacteria</taxon>
        <taxon>Bacillati</taxon>
        <taxon>Bacillota</taxon>
        <taxon>Negativicutes</taxon>
        <taxon>Acetonemataceae</taxon>
        <taxon>Anaeroselena</taxon>
    </lineage>
</organism>
<feature type="domain" description="Beta-lactamase-related" evidence="4">
    <location>
        <begin position="48"/>
        <end position="372"/>
    </location>
</feature>
<evidence type="ECO:0000313" key="5">
    <source>
        <dbReference type="EMBL" id="MDT8903625.1"/>
    </source>
</evidence>
<keyword evidence="5" id="KW-0378">Hydrolase</keyword>
<dbReference type="Gene3D" id="3.40.710.10">
    <property type="entry name" value="DD-peptidase/beta-lactamase superfamily"/>
    <property type="match status" value="1"/>
</dbReference>
<feature type="signal peptide" evidence="3">
    <location>
        <begin position="1"/>
        <end position="25"/>
    </location>
</feature>
<dbReference type="InterPro" id="IPR012338">
    <property type="entry name" value="Beta-lactam/transpept-like"/>
</dbReference>
<dbReference type="EMBL" id="JAUOZS010000001">
    <property type="protein sequence ID" value="MDT8903625.1"/>
    <property type="molecule type" value="Genomic_DNA"/>
</dbReference>
<dbReference type="RefSeq" id="WP_413782078.1">
    <property type="nucleotide sequence ID" value="NZ_JAUOZS010000001.1"/>
</dbReference>
<proteinExistence type="predicted"/>
<evidence type="ECO:0000256" key="1">
    <source>
        <dbReference type="ARBA" id="ARBA00004370"/>
    </source>
</evidence>
<comment type="caution">
    <text evidence="5">The sequence shown here is derived from an EMBL/GenBank/DDBJ whole genome shotgun (WGS) entry which is preliminary data.</text>
</comment>
<dbReference type="InterPro" id="IPR050491">
    <property type="entry name" value="AmpC-like"/>
</dbReference>
<sequence length="669" mass="72106">MMRHFVRVGWLLVCLLLAGMPLAAAMDSDATDAKAVARTEIWKDIAAGATGNAAVAIMDGGEIVYSEGFGMADRAGSIPVDRYTIFNMGSVSKVYAATAIMLLVDEGKVELDQPVTRYLPEFKMADERYKDITVRMTLNHASGIPGTTGANNFGFAYNKDVYKDTLDALALSDLKHRPGEMNPYCNDGFTLAEMIVVRVSGQSFPDFLNERIFKPLGIGNTGPSVGMRPETKKVKAARYYPPGRLNAEPLEVISLLGAGGLSASAEDLCRFADSFSGKGPQVLSARALAEMKKAQPPEFSGKLRGPDVSWGLGWDVTDHERYRVQGIKVLGKSGGTGTYTTMMFAVPDRRIAVAVIATGARSGAVAIADKVLEAYLADKGLMKKEARAVTPPVKAEPIPAGLKAYEGYYYGGVLMRMAFDTEKGTLTVYKVEDQAETTLLTAKYNGGYFHTDGGKLYFAVVDGRRYFVKHDPDWMVDTISGEKVEPVASPVRLGVEIEGREWLRRNAKAFEGMMAADGNVVESRLVPALPGYVVFGGLMRVESPIFAAMPVKSMRDLAELRLVDRDGGLWAWCGGALYMPGDMAATLTGGEGRLVIGKEGYNEWLKVTEDCVLSFAKPAKGRVMVYDAEGKLLYDSVMDSGEVFVGAGGFVALTGNAGDAFTVMAKSGN</sequence>
<dbReference type="Proteomes" id="UP001254848">
    <property type="component" value="Unassembled WGS sequence"/>
</dbReference>
<dbReference type="SUPFAM" id="SSF56601">
    <property type="entry name" value="beta-lactamase/transpeptidase-like"/>
    <property type="match status" value="1"/>
</dbReference>
<name>A0ABU3P4P8_9FIRM</name>
<evidence type="ECO:0000256" key="3">
    <source>
        <dbReference type="SAM" id="SignalP"/>
    </source>
</evidence>
<gene>
    <name evidence="5" type="ORF">Q4T40_20555</name>
</gene>
<dbReference type="EC" id="3.1.1.103" evidence="5"/>
<evidence type="ECO:0000259" key="4">
    <source>
        <dbReference type="Pfam" id="PF00144"/>
    </source>
</evidence>
<dbReference type="PANTHER" id="PTHR46825:SF11">
    <property type="entry name" value="PENICILLIN-BINDING PROTEIN 4"/>
    <property type="match status" value="1"/>
</dbReference>